<dbReference type="Proteomes" id="UP000198711">
    <property type="component" value="Unassembled WGS sequence"/>
</dbReference>
<keyword evidence="6" id="KW-0413">Isomerase</keyword>
<dbReference type="PANTHER" id="PTHR42852">
    <property type="entry name" value="THIOL:DISULFIDE INTERCHANGE PROTEIN DSBE"/>
    <property type="match status" value="1"/>
</dbReference>
<evidence type="ECO:0000256" key="4">
    <source>
        <dbReference type="SAM" id="SignalP"/>
    </source>
</evidence>
<proteinExistence type="predicted"/>
<organism evidence="6 7">
    <name type="scientific">Hydrobacter penzbergensis</name>
    <dbReference type="NCBI Taxonomy" id="1235997"/>
    <lineage>
        <taxon>Bacteria</taxon>
        <taxon>Pseudomonadati</taxon>
        <taxon>Bacteroidota</taxon>
        <taxon>Chitinophagia</taxon>
        <taxon>Chitinophagales</taxon>
        <taxon>Chitinophagaceae</taxon>
        <taxon>Hydrobacter</taxon>
    </lineage>
</organism>
<keyword evidence="2" id="KW-0201">Cytochrome c-type biogenesis</keyword>
<dbReference type="InterPro" id="IPR017937">
    <property type="entry name" value="Thioredoxin_CS"/>
</dbReference>
<dbReference type="PANTHER" id="PTHR42852:SF13">
    <property type="entry name" value="PROTEIN DIPZ"/>
    <property type="match status" value="1"/>
</dbReference>
<accession>A0A8X8I918</accession>
<dbReference type="PROSITE" id="PS00194">
    <property type="entry name" value="THIOREDOXIN_1"/>
    <property type="match status" value="1"/>
</dbReference>
<dbReference type="InterPro" id="IPR050553">
    <property type="entry name" value="Thioredoxin_ResA/DsbE_sf"/>
</dbReference>
<evidence type="ECO:0000256" key="3">
    <source>
        <dbReference type="ARBA" id="ARBA00023284"/>
    </source>
</evidence>
<evidence type="ECO:0000313" key="6">
    <source>
        <dbReference type="EMBL" id="SDW15338.1"/>
    </source>
</evidence>
<dbReference type="GO" id="GO:0017004">
    <property type="term" value="P:cytochrome complex assembly"/>
    <property type="evidence" value="ECO:0007669"/>
    <property type="project" value="UniProtKB-KW"/>
</dbReference>
<feature type="chain" id="PRO_5036445951" evidence="4">
    <location>
        <begin position="27"/>
        <end position="185"/>
    </location>
</feature>
<dbReference type="PROSITE" id="PS51352">
    <property type="entry name" value="THIOREDOXIN_2"/>
    <property type="match status" value="1"/>
</dbReference>
<dbReference type="EMBL" id="FNNO01000001">
    <property type="protein sequence ID" value="SDW15338.1"/>
    <property type="molecule type" value="Genomic_DNA"/>
</dbReference>
<keyword evidence="3" id="KW-0676">Redox-active center</keyword>
<dbReference type="Gene3D" id="3.40.30.10">
    <property type="entry name" value="Glutaredoxin"/>
    <property type="match status" value="1"/>
</dbReference>
<feature type="domain" description="Thioredoxin" evidence="5">
    <location>
        <begin position="50"/>
        <end position="185"/>
    </location>
</feature>
<gene>
    <name evidence="6" type="ORF">SAMN05444410_101362</name>
</gene>
<name>A0A8X8I918_9BACT</name>
<dbReference type="CDD" id="cd02966">
    <property type="entry name" value="TlpA_like_family"/>
    <property type="match status" value="1"/>
</dbReference>
<dbReference type="GO" id="GO:0016491">
    <property type="term" value="F:oxidoreductase activity"/>
    <property type="evidence" value="ECO:0007669"/>
    <property type="project" value="InterPro"/>
</dbReference>
<evidence type="ECO:0000256" key="2">
    <source>
        <dbReference type="ARBA" id="ARBA00022748"/>
    </source>
</evidence>
<reference evidence="6 7" key="1">
    <citation type="submission" date="2016-10" db="EMBL/GenBank/DDBJ databases">
        <authorList>
            <person name="Varghese N."/>
            <person name="Submissions S."/>
        </authorList>
    </citation>
    <scope>NUCLEOTIDE SEQUENCE [LARGE SCALE GENOMIC DNA]</scope>
    <source>
        <strain evidence="6 7">DSM 25353</strain>
    </source>
</reference>
<dbReference type="RefSeq" id="WP_092721509.1">
    <property type="nucleotide sequence ID" value="NZ_FNNO01000001.1"/>
</dbReference>
<comment type="subcellular location">
    <subcellularLocation>
        <location evidence="1">Cell envelope</location>
    </subcellularLocation>
</comment>
<dbReference type="AlphaFoldDB" id="A0A8X8I918"/>
<dbReference type="GO" id="GO:0016853">
    <property type="term" value="F:isomerase activity"/>
    <property type="evidence" value="ECO:0007669"/>
    <property type="project" value="UniProtKB-KW"/>
</dbReference>
<evidence type="ECO:0000256" key="1">
    <source>
        <dbReference type="ARBA" id="ARBA00004196"/>
    </source>
</evidence>
<feature type="signal peptide" evidence="4">
    <location>
        <begin position="1"/>
        <end position="26"/>
    </location>
</feature>
<dbReference type="InterPro" id="IPR013766">
    <property type="entry name" value="Thioredoxin_domain"/>
</dbReference>
<keyword evidence="4" id="KW-0732">Signal</keyword>
<evidence type="ECO:0000259" key="5">
    <source>
        <dbReference type="PROSITE" id="PS51352"/>
    </source>
</evidence>
<dbReference type="Pfam" id="PF08534">
    <property type="entry name" value="Redoxin"/>
    <property type="match status" value="1"/>
</dbReference>
<sequence length="185" mass="20666">MNKKQFGKRAIVFTSAVLMITFVACSEDKQNETTPVSTQHSTTVDSHSATAPASLLPAFAMEDINGRRINLQSFAGKKVFVNLWASWCPPCRAEMPSIEKLSKSVDTSKVAFVMLSLDDNFAKAKRFMRSQNLNLPVYYPAENLPTIFNVDAIPSTFIYNEKGELLRQISGGNDYNSEAFRQLLK</sequence>
<dbReference type="GO" id="GO:0030313">
    <property type="term" value="C:cell envelope"/>
    <property type="evidence" value="ECO:0007669"/>
    <property type="project" value="UniProtKB-SubCell"/>
</dbReference>
<dbReference type="SUPFAM" id="SSF52833">
    <property type="entry name" value="Thioredoxin-like"/>
    <property type="match status" value="1"/>
</dbReference>
<comment type="caution">
    <text evidence="6">The sequence shown here is derived from an EMBL/GenBank/DDBJ whole genome shotgun (WGS) entry which is preliminary data.</text>
</comment>
<keyword evidence="7" id="KW-1185">Reference proteome</keyword>
<dbReference type="InterPro" id="IPR036249">
    <property type="entry name" value="Thioredoxin-like_sf"/>
</dbReference>
<dbReference type="PROSITE" id="PS51257">
    <property type="entry name" value="PROKAR_LIPOPROTEIN"/>
    <property type="match status" value="1"/>
</dbReference>
<evidence type="ECO:0000313" key="7">
    <source>
        <dbReference type="Proteomes" id="UP000198711"/>
    </source>
</evidence>
<protein>
    <submittedName>
        <fullName evidence="6">Thiol-disulfide isomerase or thioredoxin</fullName>
    </submittedName>
</protein>
<dbReference type="InterPro" id="IPR013740">
    <property type="entry name" value="Redoxin"/>
</dbReference>